<comment type="caution">
    <text evidence="13">The sequence shown here is derived from an EMBL/GenBank/DDBJ whole genome shotgun (WGS) entry which is preliminary data.</text>
</comment>
<keyword evidence="6 8" id="KW-0238">DNA-binding</keyword>
<protein>
    <recommendedName>
        <fullName evidence="8 9">Arginine repressor</fullName>
    </recommendedName>
</protein>
<dbReference type="Gene3D" id="1.10.10.10">
    <property type="entry name" value="Winged helix-like DNA-binding domain superfamily/Winged helix DNA-binding domain"/>
    <property type="match status" value="1"/>
</dbReference>
<dbReference type="NCBIfam" id="TIGR01529">
    <property type="entry name" value="argR_whole"/>
    <property type="match status" value="1"/>
</dbReference>
<dbReference type="InterPro" id="IPR036388">
    <property type="entry name" value="WH-like_DNA-bd_sf"/>
</dbReference>
<keyword evidence="8" id="KW-0055">Arginine biosynthesis</keyword>
<keyword evidence="14" id="KW-1185">Reference proteome</keyword>
<dbReference type="PRINTS" id="PR01467">
    <property type="entry name" value="ARGREPRESSOR"/>
</dbReference>
<comment type="subcellular location">
    <subcellularLocation>
        <location evidence="1 8">Cytoplasm</location>
    </subcellularLocation>
</comment>
<dbReference type="Proteomes" id="UP000642107">
    <property type="component" value="Unassembled WGS sequence"/>
</dbReference>
<dbReference type="PANTHER" id="PTHR34471:SF1">
    <property type="entry name" value="ARGININE REPRESSOR"/>
    <property type="match status" value="1"/>
</dbReference>
<organism evidence="13 14">
    <name type="scientific">Flavimobilis rhizosphaerae</name>
    <dbReference type="NCBI Taxonomy" id="2775421"/>
    <lineage>
        <taxon>Bacteria</taxon>
        <taxon>Bacillati</taxon>
        <taxon>Actinomycetota</taxon>
        <taxon>Actinomycetes</taxon>
        <taxon>Micrococcales</taxon>
        <taxon>Jonesiaceae</taxon>
        <taxon>Flavimobilis</taxon>
    </lineage>
</organism>
<comment type="pathway">
    <text evidence="8">Amino-acid biosynthesis; L-arginine biosynthesis [regulation].</text>
</comment>
<dbReference type="Pfam" id="PF01316">
    <property type="entry name" value="Arg_repressor"/>
    <property type="match status" value="1"/>
</dbReference>
<dbReference type="InterPro" id="IPR036251">
    <property type="entry name" value="Arg_repress_C_sf"/>
</dbReference>
<accession>A0ABR9DRM0</accession>
<dbReference type="EMBL" id="JACZDF010000004">
    <property type="protein sequence ID" value="MBD9699765.1"/>
    <property type="molecule type" value="Genomic_DNA"/>
</dbReference>
<dbReference type="SUPFAM" id="SSF46785">
    <property type="entry name" value="Winged helix' DNA-binding domain"/>
    <property type="match status" value="1"/>
</dbReference>
<evidence type="ECO:0000313" key="14">
    <source>
        <dbReference type="Proteomes" id="UP000642107"/>
    </source>
</evidence>
<keyword evidence="4 8" id="KW-0678">Repressor</keyword>
<evidence type="ECO:0000256" key="5">
    <source>
        <dbReference type="ARBA" id="ARBA00023015"/>
    </source>
</evidence>
<comment type="similarity">
    <text evidence="2 8">Belongs to the ArgR family.</text>
</comment>
<evidence type="ECO:0000256" key="3">
    <source>
        <dbReference type="ARBA" id="ARBA00022490"/>
    </source>
</evidence>
<feature type="domain" description="Arginine repressor C-terminal" evidence="12">
    <location>
        <begin position="110"/>
        <end position="168"/>
    </location>
</feature>
<keyword evidence="8" id="KW-0028">Amino-acid biosynthesis</keyword>
<reference evidence="13 14" key="1">
    <citation type="submission" date="2020-09" db="EMBL/GenBank/DDBJ databases">
        <title>Flavimobilis rhizosphaerae sp. nov., isolated from rhizosphere soil of Spartina alterniflora.</title>
        <authorList>
            <person name="Hanqin C."/>
        </authorList>
    </citation>
    <scope>NUCLEOTIDE SEQUENCE [LARGE SCALE GENOMIC DNA]</scope>
    <source>
        <strain evidence="13 14">GY 10621</strain>
    </source>
</reference>
<evidence type="ECO:0000256" key="4">
    <source>
        <dbReference type="ARBA" id="ARBA00022491"/>
    </source>
</evidence>
<dbReference type="InterPro" id="IPR020899">
    <property type="entry name" value="Arg_repress_C"/>
</dbReference>
<feature type="domain" description="Arginine repressor DNA-binding" evidence="11">
    <location>
        <begin position="21"/>
        <end position="87"/>
    </location>
</feature>
<evidence type="ECO:0000256" key="7">
    <source>
        <dbReference type="ARBA" id="ARBA00023163"/>
    </source>
</evidence>
<comment type="function">
    <text evidence="8">Regulates arginine biosynthesis genes.</text>
</comment>
<dbReference type="SUPFAM" id="SSF55252">
    <property type="entry name" value="C-terminal domain of arginine repressor"/>
    <property type="match status" value="1"/>
</dbReference>
<name>A0ABR9DRM0_9MICO</name>
<keyword evidence="7 8" id="KW-0804">Transcription</keyword>
<evidence type="ECO:0000256" key="8">
    <source>
        <dbReference type="HAMAP-Rule" id="MF_00173"/>
    </source>
</evidence>
<evidence type="ECO:0000256" key="9">
    <source>
        <dbReference type="NCBIfam" id="TIGR01529"/>
    </source>
</evidence>
<dbReference type="Gene3D" id="3.30.1360.40">
    <property type="match status" value="1"/>
</dbReference>
<evidence type="ECO:0000259" key="11">
    <source>
        <dbReference type="Pfam" id="PF01316"/>
    </source>
</evidence>
<dbReference type="InterPro" id="IPR001669">
    <property type="entry name" value="Arg_repress"/>
</dbReference>
<keyword evidence="3 8" id="KW-0963">Cytoplasm</keyword>
<evidence type="ECO:0000256" key="6">
    <source>
        <dbReference type="ARBA" id="ARBA00023125"/>
    </source>
</evidence>
<evidence type="ECO:0000256" key="1">
    <source>
        <dbReference type="ARBA" id="ARBA00004496"/>
    </source>
</evidence>
<dbReference type="HAMAP" id="MF_00173">
    <property type="entry name" value="Arg_repressor"/>
    <property type="match status" value="1"/>
</dbReference>
<evidence type="ECO:0000256" key="10">
    <source>
        <dbReference type="SAM" id="MobiDB-lite"/>
    </source>
</evidence>
<sequence length="182" mass="18633">MAPGARVTNVDDRGATGTPSTKAARHARIRALLVSEQIHSQTELAGRLAADGLQVTQATLSRDLIELRAQKVRTADGVSVYAVPGEGGDQSLQASADAESLVARLARLCEELLVSAETSGNLVVLRTPPGAAHYLASALDHSVLPGVLGTIAGDDTVLVIAREGEEGGAAIAARLLQLAEGG</sequence>
<evidence type="ECO:0000313" key="13">
    <source>
        <dbReference type="EMBL" id="MBD9699765.1"/>
    </source>
</evidence>
<evidence type="ECO:0000256" key="2">
    <source>
        <dbReference type="ARBA" id="ARBA00008316"/>
    </source>
</evidence>
<dbReference type="InterPro" id="IPR020900">
    <property type="entry name" value="Arg_repress_DNA-bd"/>
</dbReference>
<dbReference type="InterPro" id="IPR036390">
    <property type="entry name" value="WH_DNA-bd_sf"/>
</dbReference>
<feature type="region of interest" description="Disordered" evidence="10">
    <location>
        <begin position="1"/>
        <end position="23"/>
    </location>
</feature>
<dbReference type="PANTHER" id="PTHR34471">
    <property type="entry name" value="ARGININE REPRESSOR"/>
    <property type="match status" value="1"/>
</dbReference>
<gene>
    <name evidence="8" type="primary">argR</name>
    <name evidence="13" type="ORF">IGS67_09715</name>
</gene>
<proteinExistence type="inferred from homology"/>
<dbReference type="Pfam" id="PF02863">
    <property type="entry name" value="Arg_repressor_C"/>
    <property type="match status" value="1"/>
</dbReference>
<evidence type="ECO:0000259" key="12">
    <source>
        <dbReference type="Pfam" id="PF02863"/>
    </source>
</evidence>
<dbReference type="NCBIfam" id="NF002880">
    <property type="entry name" value="PRK03341.1"/>
    <property type="match status" value="1"/>
</dbReference>
<keyword evidence="5 8" id="KW-0805">Transcription regulation</keyword>